<protein>
    <recommendedName>
        <fullName evidence="4">Transmembrane protein</fullName>
    </recommendedName>
</protein>
<reference evidence="2" key="1">
    <citation type="submission" date="2021-06" db="EMBL/GenBank/DDBJ databases">
        <title>Comparative genomics, transcriptomics and evolutionary studies reveal genomic signatures of adaptation to plant cell wall in hemibiotrophic fungi.</title>
        <authorList>
            <consortium name="DOE Joint Genome Institute"/>
            <person name="Baroncelli R."/>
            <person name="Diaz J.F."/>
            <person name="Benocci T."/>
            <person name="Peng M."/>
            <person name="Battaglia E."/>
            <person name="Haridas S."/>
            <person name="Andreopoulos W."/>
            <person name="Labutti K."/>
            <person name="Pangilinan J."/>
            <person name="Floch G.L."/>
            <person name="Makela M.R."/>
            <person name="Henrissat B."/>
            <person name="Grigoriev I.V."/>
            <person name="Crouch J.A."/>
            <person name="De Vries R.P."/>
            <person name="Sukno S.A."/>
            <person name="Thon M.R."/>
        </authorList>
    </citation>
    <scope>NUCLEOTIDE SEQUENCE</scope>
    <source>
        <strain evidence="2">MAFF235873</strain>
    </source>
</reference>
<comment type="caution">
    <text evidence="2">The sequence shown here is derived from an EMBL/GenBank/DDBJ whole genome shotgun (WGS) entry which is preliminary data.</text>
</comment>
<keyword evidence="1" id="KW-0812">Transmembrane</keyword>
<keyword evidence="3" id="KW-1185">Reference proteome</keyword>
<name>A0AAD9HQX7_9PEZI</name>
<dbReference type="AlphaFoldDB" id="A0AAD9HQX7"/>
<keyword evidence="1" id="KW-1133">Transmembrane helix</keyword>
<organism evidence="2 3">
    <name type="scientific">Colletotrichum zoysiae</name>
    <dbReference type="NCBI Taxonomy" id="1216348"/>
    <lineage>
        <taxon>Eukaryota</taxon>
        <taxon>Fungi</taxon>
        <taxon>Dikarya</taxon>
        <taxon>Ascomycota</taxon>
        <taxon>Pezizomycotina</taxon>
        <taxon>Sordariomycetes</taxon>
        <taxon>Hypocreomycetidae</taxon>
        <taxon>Glomerellales</taxon>
        <taxon>Glomerellaceae</taxon>
        <taxon>Colletotrichum</taxon>
        <taxon>Colletotrichum graminicola species complex</taxon>
    </lineage>
</organism>
<feature type="transmembrane region" description="Helical" evidence="1">
    <location>
        <begin position="36"/>
        <end position="54"/>
    </location>
</feature>
<evidence type="ECO:0000313" key="3">
    <source>
        <dbReference type="Proteomes" id="UP001232148"/>
    </source>
</evidence>
<dbReference type="Proteomes" id="UP001232148">
    <property type="component" value="Unassembled WGS sequence"/>
</dbReference>
<sequence length="203" mass="23607">MLFRVLFLFPLAPHPKGHTASTSAPDFCFLDRITNAYFLSICLLLVFFLFFLFAPQHRSRAGTNPQTALSPKKAFVHLFSGQKGGESAVPPFLVFPVRHLFVWGASTWIGFIGSLCVDRSRDIRRTKYPNLRHGAKILVRAFRLFPRPPRNRLQIHSWKRRRRRRMPKEACRSGCPPLHRTRLRCHPSRLVPVAKRERKKRKA</sequence>
<evidence type="ECO:0000313" key="2">
    <source>
        <dbReference type="EMBL" id="KAK2032269.1"/>
    </source>
</evidence>
<proteinExistence type="predicted"/>
<evidence type="ECO:0000256" key="1">
    <source>
        <dbReference type="SAM" id="Phobius"/>
    </source>
</evidence>
<keyword evidence="1" id="KW-0472">Membrane</keyword>
<gene>
    <name evidence="2" type="ORF">LX32DRAFT_207650</name>
</gene>
<evidence type="ECO:0008006" key="4">
    <source>
        <dbReference type="Google" id="ProtNLM"/>
    </source>
</evidence>
<dbReference type="EMBL" id="MU842832">
    <property type="protein sequence ID" value="KAK2032269.1"/>
    <property type="molecule type" value="Genomic_DNA"/>
</dbReference>
<accession>A0AAD9HQX7</accession>